<evidence type="ECO:0000313" key="7">
    <source>
        <dbReference type="EMBL" id="OXM56472.1"/>
    </source>
</evidence>
<dbReference type="Proteomes" id="UP000215223">
    <property type="component" value="Unassembled WGS sequence"/>
</dbReference>
<dbReference type="EMBL" id="NMQT01000041">
    <property type="protein sequence ID" value="OXM56472.1"/>
    <property type="molecule type" value="Genomic_DNA"/>
</dbReference>
<keyword evidence="8" id="KW-1185">Reference proteome</keyword>
<dbReference type="InterPro" id="IPR055123">
    <property type="entry name" value="SpnB-like_Rossmann"/>
</dbReference>
<keyword evidence="2" id="KW-0597">Phosphoprotein</keyword>
<proteinExistence type="predicted"/>
<dbReference type="Gene3D" id="3.40.47.10">
    <property type="match status" value="2"/>
</dbReference>
<dbReference type="Pfam" id="PF16197">
    <property type="entry name" value="KAsynt_C_assoc"/>
    <property type="match status" value="2"/>
</dbReference>
<evidence type="ECO:0000259" key="5">
    <source>
        <dbReference type="PROSITE" id="PS50075"/>
    </source>
</evidence>
<dbReference type="InterPro" id="IPR009081">
    <property type="entry name" value="PP-bd_ACP"/>
</dbReference>
<dbReference type="InterPro" id="IPR014031">
    <property type="entry name" value="Ketoacyl_synth_C"/>
</dbReference>
<dbReference type="Pfam" id="PF00550">
    <property type="entry name" value="PP-binding"/>
    <property type="match status" value="2"/>
</dbReference>
<dbReference type="PROSITE" id="PS52004">
    <property type="entry name" value="KS3_2"/>
    <property type="match status" value="2"/>
</dbReference>
<dbReference type="PANTHER" id="PTHR43775:SF51">
    <property type="entry name" value="INACTIVE PHENOLPHTHIOCEROL SYNTHESIS POLYKETIDE SYNTHASE TYPE I PKS1-RELATED"/>
    <property type="match status" value="1"/>
</dbReference>
<dbReference type="Pfam" id="PF02801">
    <property type="entry name" value="Ketoacyl-synt_C"/>
    <property type="match status" value="2"/>
</dbReference>
<dbReference type="Gene3D" id="3.40.50.720">
    <property type="entry name" value="NAD(P)-binding Rossmann-like Domain"/>
    <property type="match status" value="1"/>
</dbReference>
<accession>A0A229SC29</accession>
<feature type="domain" description="Ketosynthase family 3 (KS3)" evidence="6">
    <location>
        <begin position="972"/>
        <end position="1397"/>
    </location>
</feature>
<dbReference type="SMART" id="SM00822">
    <property type="entry name" value="PKS_KR"/>
    <property type="match status" value="1"/>
</dbReference>
<dbReference type="CDD" id="cd00833">
    <property type="entry name" value="PKS"/>
    <property type="match status" value="2"/>
</dbReference>
<dbReference type="GO" id="GO:0006633">
    <property type="term" value="P:fatty acid biosynthetic process"/>
    <property type="evidence" value="ECO:0007669"/>
    <property type="project" value="TreeGrafter"/>
</dbReference>
<comment type="caution">
    <text evidence="7">The sequence shown here is derived from an EMBL/GenBank/DDBJ whole genome shotgun (WGS) entry which is preliminary data.</text>
</comment>
<dbReference type="InterPro" id="IPR020841">
    <property type="entry name" value="PKS_Beta-ketoAc_synthase_dom"/>
</dbReference>
<feature type="domain" description="Carrier" evidence="5">
    <location>
        <begin position="881"/>
        <end position="959"/>
    </location>
</feature>
<dbReference type="SMART" id="SM00827">
    <property type="entry name" value="PKS_AT"/>
    <property type="match status" value="2"/>
</dbReference>
<keyword evidence="4" id="KW-0012">Acyltransferase</keyword>
<dbReference type="GO" id="GO:0031177">
    <property type="term" value="F:phosphopantetheine binding"/>
    <property type="evidence" value="ECO:0007669"/>
    <property type="project" value="InterPro"/>
</dbReference>
<dbReference type="Gene3D" id="1.10.1200.10">
    <property type="entry name" value="ACP-like"/>
    <property type="match status" value="2"/>
</dbReference>
<name>A0A229SC29_9PSEU</name>
<dbReference type="FunFam" id="3.40.366.10:FF:000002">
    <property type="entry name" value="Probable polyketide synthase 2"/>
    <property type="match status" value="1"/>
</dbReference>
<dbReference type="InterPro" id="IPR013968">
    <property type="entry name" value="PKS_KR"/>
</dbReference>
<dbReference type="InterPro" id="IPR020806">
    <property type="entry name" value="PKS_PP-bd"/>
</dbReference>
<dbReference type="InterPro" id="IPR057326">
    <property type="entry name" value="KR_dom"/>
</dbReference>
<evidence type="ECO:0000259" key="6">
    <source>
        <dbReference type="PROSITE" id="PS52004"/>
    </source>
</evidence>
<evidence type="ECO:0000313" key="8">
    <source>
        <dbReference type="Proteomes" id="UP000215223"/>
    </source>
</evidence>
<dbReference type="Gene3D" id="3.40.366.10">
    <property type="entry name" value="Malonyl-Coenzyme A Acyl Carrier Protein, domain 2"/>
    <property type="match status" value="2"/>
</dbReference>
<dbReference type="Pfam" id="PF08659">
    <property type="entry name" value="KR"/>
    <property type="match status" value="1"/>
</dbReference>
<dbReference type="RefSeq" id="WP_093934112.1">
    <property type="nucleotide sequence ID" value="NZ_NMQT01000041.1"/>
</dbReference>
<keyword evidence="1" id="KW-0596">Phosphopantetheine</keyword>
<dbReference type="PANTHER" id="PTHR43775">
    <property type="entry name" value="FATTY ACID SYNTHASE"/>
    <property type="match status" value="1"/>
</dbReference>
<feature type="domain" description="Carrier" evidence="5">
    <location>
        <begin position="2259"/>
        <end position="2334"/>
    </location>
</feature>
<dbReference type="SUPFAM" id="SSF53901">
    <property type="entry name" value="Thiolase-like"/>
    <property type="match status" value="2"/>
</dbReference>
<dbReference type="InterPro" id="IPR036736">
    <property type="entry name" value="ACP-like_sf"/>
</dbReference>
<dbReference type="SUPFAM" id="SSF52151">
    <property type="entry name" value="FabD/lysophospholipase-like"/>
    <property type="match status" value="2"/>
</dbReference>
<feature type="domain" description="Ketosynthase family 3 (KS3)" evidence="6">
    <location>
        <begin position="8"/>
        <end position="429"/>
    </location>
</feature>
<dbReference type="InterPro" id="IPR014030">
    <property type="entry name" value="Ketoacyl_synth_N"/>
</dbReference>
<dbReference type="GO" id="GO:0005737">
    <property type="term" value="C:cytoplasm"/>
    <property type="evidence" value="ECO:0007669"/>
    <property type="project" value="TreeGrafter"/>
</dbReference>
<dbReference type="InterPro" id="IPR050091">
    <property type="entry name" value="PKS_NRPS_Biosynth_Enz"/>
</dbReference>
<dbReference type="InterPro" id="IPR014043">
    <property type="entry name" value="Acyl_transferase_dom"/>
</dbReference>
<dbReference type="GO" id="GO:0004312">
    <property type="term" value="F:fatty acid synthase activity"/>
    <property type="evidence" value="ECO:0007669"/>
    <property type="project" value="TreeGrafter"/>
</dbReference>
<dbReference type="Pfam" id="PF22953">
    <property type="entry name" value="SpnB_Rossmann"/>
    <property type="match status" value="1"/>
</dbReference>
<organism evidence="7 8">
    <name type="scientific">Amycolatopsis thailandensis</name>
    <dbReference type="NCBI Taxonomy" id="589330"/>
    <lineage>
        <taxon>Bacteria</taxon>
        <taxon>Bacillati</taxon>
        <taxon>Actinomycetota</taxon>
        <taxon>Actinomycetes</taxon>
        <taxon>Pseudonocardiales</taxon>
        <taxon>Pseudonocardiaceae</taxon>
        <taxon>Amycolatopsis</taxon>
    </lineage>
</organism>
<evidence type="ECO:0000256" key="4">
    <source>
        <dbReference type="ARBA" id="ARBA00023315"/>
    </source>
</evidence>
<dbReference type="PROSITE" id="PS50075">
    <property type="entry name" value="CARRIER"/>
    <property type="match status" value="2"/>
</dbReference>
<reference evidence="7 8" key="1">
    <citation type="submission" date="2017-07" db="EMBL/GenBank/DDBJ databases">
        <title>Amycolatopsis thailandensis Genome sequencing and assembly.</title>
        <authorList>
            <person name="Kaur N."/>
            <person name="Mayilraj S."/>
        </authorList>
    </citation>
    <scope>NUCLEOTIDE SEQUENCE [LARGE SCALE GENOMIC DNA]</scope>
    <source>
        <strain evidence="7 8">JCM 16380</strain>
    </source>
</reference>
<dbReference type="InterPro" id="IPR036291">
    <property type="entry name" value="NAD(P)-bd_dom_sf"/>
</dbReference>
<dbReference type="SMART" id="SM00825">
    <property type="entry name" value="PKS_KS"/>
    <property type="match status" value="2"/>
</dbReference>
<dbReference type="InterPro" id="IPR016036">
    <property type="entry name" value="Malonyl_transacylase_ACP-bd"/>
</dbReference>
<dbReference type="CDD" id="cd08956">
    <property type="entry name" value="KR_3_FAS_SDR_x"/>
    <property type="match status" value="1"/>
</dbReference>
<dbReference type="SUPFAM" id="SSF51735">
    <property type="entry name" value="NAD(P)-binding Rossmann-fold domains"/>
    <property type="match status" value="2"/>
</dbReference>
<dbReference type="Pfam" id="PF00109">
    <property type="entry name" value="ketoacyl-synt"/>
    <property type="match status" value="2"/>
</dbReference>
<dbReference type="FunFam" id="3.40.47.10:FF:000019">
    <property type="entry name" value="Polyketide synthase type I"/>
    <property type="match status" value="1"/>
</dbReference>
<dbReference type="SUPFAM" id="SSF47336">
    <property type="entry name" value="ACP-like"/>
    <property type="match status" value="2"/>
</dbReference>
<gene>
    <name evidence="7" type="ORF">CFP71_12995</name>
</gene>
<keyword evidence="3" id="KW-0808">Transferase</keyword>
<dbReference type="SMART" id="SM00823">
    <property type="entry name" value="PKS_PP"/>
    <property type="match status" value="2"/>
</dbReference>
<evidence type="ECO:0000256" key="1">
    <source>
        <dbReference type="ARBA" id="ARBA00022450"/>
    </source>
</evidence>
<dbReference type="PROSITE" id="PS00012">
    <property type="entry name" value="PHOSPHOPANTETHEINE"/>
    <property type="match status" value="1"/>
</dbReference>
<dbReference type="OrthoDB" id="9778690at2"/>
<dbReference type="GO" id="GO:0071770">
    <property type="term" value="P:DIM/DIP cell wall layer assembly"/>
    <property type="evidence" value="ECO:0007669"/>
    <property type="project" value="TreeGrafter"/>
</dbReference>
<dbReference type="Gene3D" id="3.30.70.3290">
    <property type="match status" value="2"/>
</dbReference>
<evidence type="ECO:0000256" key="2">
    <source>
        <dbReference type="ARBA" id="ARBA00022553"/>
    </source>
</evidence>
<protein>
    <submittedName>
        <fullName evidence="7">Polyketide synthase</fullName>
    </submittedName>
</protein>
<dbReference type="SUPFAM" id="SSF55048">
    <property type="entry name" value="Probable ACP-binding domain of malonyl-CoA ACP transacylase"/>
    <property type="match status" value="2"/>
</dbReference>
<dbReference type="InterPro" id="IPR016035">
    <property type="entry name" value="Acyl_Trfase/lysoPLipase"/>
</dbReference>
<sequence length="2369" mass="247495">MRMSGHNDDPIAVVGISCRFPAAREPGEFWRLLLTGVDAVSSPPEERFPESSLAGAGLTAEQASAVRHGAYLDRIDEFDAGFFGISPREAAAMDPQQRLALELGWEALEDAGACAAARRDGTGVFVGAASGDYAVLLDRLGAAARTAHTFTGTQRGAIANRLSYFLRLSGPSYTVDAGQSSSLVAVHLAAESLQRGECGLALAGGVQLNLLPENAFAAARFGALSPGGRCRTFDAAADGFVRGEGGGLVLLKPLSRALADGDRVYCLLRGSAVNNDGGGDAFAVPNGAAQQEVLRLAYERAGLDPSVAGYVELHGTGTKVGDPIEAAALGGARGRHGPPLRVGSVKTNIGHLEAAAGIAGLLKTVLCLKNRRLVPSLHFTTPNPRIPLDELNLRVCTETAEWAGTDGERVAGVSSFGVGGTNCHVVLSDFVSDPVPGVPPRAPAGPVPWAVSAASVEALRAQAGRLREAEIDDLRDVGFSLATTRTPLPVRAVLIAEDRAGFENALESVERGEPHPSVVGGVAGDVGLTAFVFPGQGSQWPGMAAELLDTSPVFAEEIIRCATALESFVDWSLTEVLRGGETALDRVEVVQPALWAMMIGLAAQWRAFGVRPEAVVGHSQGEIAAAYVAGALSMEDSAKIVALRSRALAAIDGTGAMAGVDLPAAEVMAAVPGSVTVAAENGPSSTVVAGPSDEVRRFVDACTERGVRARLIPVGYASHTEAVEGLRDRLLRELVDVRPRPSELPFYSTVTGSVLDTSELDAAYWFRNLRQPVLLRPATELLAAHGFRTFVEVSAHPVLTMAVQQTCAGGAPAAVTGTLRRGEGGRRRLLTSLAELQVRGADVDWPAGLGWSDARRIPLPAYAFQRRRHWLGTSATVSEPVPATDSLGMVRATAAAVLGHPDPAAVDPALTFKALGFDSVSVADLAARLSGTLGRLLSPAAVFDHPTPELLAASLGEPRQVEATRTRPAGDDEAVAIVGMACRLPGGVASPDQLWDLVRLGRDVIGPFPEDRGWDLAKLYDPDPDRPGSSYTRSGGFLDDVAGFDPEFFGIAPREAMAMDPQQRVLLETSWEAFEHAGVDPRSLRGKPVGVFVGAGAGDYGPRLHEGGQDDSGYLLTGTAAGVLSGRLAYTFGLEGPTLTVDTACSSSLVATHLAVRALRSGECDLALAGGVTVMPTPGIFVEFSRQRGLAPDGRSKAYAAAADGTSWAEGAGMLLVERLSDARRHGHRVLAVIRGSAINSDGASNGLTAPNGLAQQRVITGALADAGLGAADIDAVEGHGTGTALGDPVEVRALLATYGRAHRQEEPVWLGSLKSNLGHTQAAAGVAGVIKMVQALRHRELPATLHVDAPSPQVDWSPGGLRLLTESRDWDFGRSRRAGVSSFGISGTNAHLILEEGDDEHRRGTGEHVRVPWPVSAATPEALRAQAKRLREFVTGNLDAGIADVGLSLATTRARLACGAIVTGADREELLAALAAVESGDEPPQRRADGGLAFLFTGQGTQYPDMGRELAEGSPVFAAVFDEVCAQLDGLLPKPLREALSDAELLDRTEFAQPALFALETALFRLLEHYGAKPAALAGHSIGEITAAHVAGVFTLPDACALVAARGRLMQAASSGGAMAAVRAGEDEVLAVIDAVAPGQLFLAAVNGPASVVVSGDDAAIGLLGEYFAAQGRDIKRLRVSHAFHSSHMDSARDALLDVLKGLSFHEPEIPVVSTVTGRIATSEQLSSPEYWADQLRLPVRFADAVATLGERGVTTFLELGPDGTLTTMLPDVACAPVLRRDRVAVTEALGHLLLGGASLDPATVFPGGNRIELPTYAFQRRRFWRDGPVKTPGSLFRLDWTEVPVPASGDLGDDVVIRVGRGGESVVGTAHAEARRVLELAREKVSGEGPGKLVVLTSGAVATADEEVDPAQAPVWGLVRSAQSEFPGRLVLVDTEGEVTSADLGRALATGEPQLALRDERILVPRLATVIPSASDRPSFGTGTVLVTGGTGTLGALLARHLVTVHGVRRLVLTSRRGMATEGAAALCDELAGLGAEVRVEACDVADRVRLAAVLDGIPRDRPLSAVVHAAGALDNALVPELTHERLDPVLAPKVDGAWHLHELTAGLDLAAFVLFSSTAGLLGHEGMANYAAGNAFLDALARHRHARGLPATSLAWGLWATESATTGHLTDTDLERLGRWGITPLPPARALRLFDTAVASGEAFLAPIALDPARLRAGEWLPAPLRGFTGEAAVESPMGADPGTSLRSLSPEDLEPELTKLVRAHTAVVLGRDDPARVPLDAAFKDLGFGSLAAVQLRGRLTVATGLPLPATLVFDHPSPAAVVRYLWRSIAPEPEPAPAAGADDPIAGMDAMSLVRMALDTELSD</sequence>
<dbReference type="GO" id="GO:0005886">
    <property type="term" value="C:plasma membrane"/>
    <property type="evidence" value="ECO:0007669"/>
    <property type="project" value="TreeGrafter"/>
</dbReference>
<dbReference type="InterPro" id="IPR006162">
    <property type="entry name" value="Ppantetheine_attach_site"/>
</dbReference>
<evidence type="ECO:0000256" key="3">
    <source>
        <dbReference type="ARBA" id="ARBA00022679"/>
    </source>
</evidence>
<dbReference type="InterPro" id="IPR001227">
    <property type="entry name" value="Ac_transferase_dom_sf"/>
</dbReference>
<dbReference type="InterPro" id="IPR032821">
    <property type="entry name" value="PKS_assoc"/>
</dbReference>
<dbReference type="InterPro" id="IPR016039">
    <property type="entry name" value="Thiolase-like"/>
</dbReference>
<dbReference type="Pfam" id="PF00698">
    <property type="entry name" value="Acyl_transf_1"/>
    <property type="match status" value="2"/>
</dbReference>